<evidence type="ECO:0000259" key="8">
    <source>
        <dbReference type="Pfam" id="PF20811"/>
    </source>
</evidence>
<accession>A0A7R8YYG5</accession>
<evidence type="ECO:0000256" key="6">
    <source>
        <dbReference type="SAM" id="MobiDB-lite"/>
    </source>
</evidence>
<name>A0A7R8YYG5_HERIL</name>
<dbReference type="InterPro" id="IPR048362">
    <property type="entry name" value="PARG_helical"/>
</dbReference>
<organism evidence="9 10">
    <name type="scientific">Hermetia illucens</name>
    <name type="common">Black soldier fly</name>
    <dbReference type="NCBI Taxonomy" id="343691"/>
    <lineage>
        <taxon>Eukaryota</taxon>
        <taxon>Metazoa</taxon>
        <taxon>Ecdysozoa</taxon>
        <taxon>Arthropoda</taxon>
        <taxon>Hexapoda</taxon>
        <taxon>Insecta</taxon>
        <taxon>Pterygota</taxon>
        <taxon>Neoptera</taxon>
        <taxon>Endopterygota</taxon>
        <taxon>Diptera</taxon>
        <taxon>Brachycera</taxon>
        <taxon>Stratiomyomorpha</taxon>
        <taxon>Stratiomyidae</taxon>
        <taxon>Hermetiinae</taxon>
        <taxon>Hermetia</taxon>
    </lineage>
</organism>
<feature type="active site" evidence="4">
    <location>
        <position position="320"/>
    </location>
</feature>
<reference evidence="9 10" key="1">
    <citation type="submission" date="2020-11" db="EMBL/GenBank/DDBJ databases">
        <authorList>
            <person name="Wallbank WR R."/>
            <person name="Pardo Diaz C."/>
            <person name="Kozak K."/>
            <person name="Martin S."/>
            <person name="Jiggins C."/>
            <person name="Moest M."/>
            <person name="Warren A I."/>
            <person name="Generalovic N T."/>
            <person name="Byers J.R.P. K."/>
            <person name="Montejo-Kovacevich G."/>
            <person name="Yen C E."/>
        </authorList>
    </citation>
    <scope>NUCLEOTIDE SEQUENCE [LARGE SCALE GENOMIC DNA]</scope>
</reference>
<dbReference type="GO" id="GO:0005634">
    <property type="term" value="C:nucleus"/>
    <property type="evidence" value="ECO:0007669"/>
    <property type="project" value="TreeGrafter"/>
</dbReference>
<protein>
    <recommendedName>
        <fullName evidence="2">poly(ADP-ribose) glycohydrolase</fullName>
        <ecNumber evidence="2">3.2.1.143</ecNumber>
    </recommendedName>
</protein>
<comment type="similarity">
    <text evidence="1">Belongs to the poly(ADP-ribose) glycohydrolase family.</text>
</comment>
<feature type="active site" evidence="4">
    <location>
        <position position="321"/>
    </location>
</feature>
<dbReference type="InterPro" id="IPR007724">
    <property type="entry name" value="Poly_GlycHdrlase"/>
</dbReference>
<evidence type="ECO:0000259" key="7">
    <source>
        <dbReference type="Pfam" id="PF05028"/>
    </source>
</evidence>
<proteinExistence type="inferred from homology"/>
<dbReference type="Proteomes" id="UP000594454">
    <property type="component" value="Chromosome 5"/>
</dbReference>
<dbReference type="EMBL" id="LR899013">
    <property type="protein sequence ID" value="CAD7090474.1"/>
    <property type="molecule type" value="Genomic_DNA"/>
</dbReference>
<dbReference type="InParanoid" id="A0A7R8YYG5"/>
<evidence type="ECO:0000256" key="5">
    <source>
        <dbReference type="PIRSR" id="PIRSR607724-2"/>
    </source>
</evidence>
<dbReference type="InterPro" id="IPR046372">
    <property type="entry name" value="PARG_cat_C"/>
</dbReference>
<keyword evidence="3" id="KW-0378">Hydrolase</keyword>
<dbReference type="OrthoDB" id="1937899at2759"/>
<sequence length="674" mass="75809">MEPDDASNGGVSWRGCSMDEIYRNLSRWELRHVLPVQPSDTHAVLYHFPIRNPNEPPKPLRQHEKWDSNHVRLPSSSHSQYPVNKSDGTVTIESRWELIRSAFARPIGDSRELERAILSYNSKYSKDWKFRALHKLFEEESTEEEKEAFFGNILPKIISLALRLPELVAAPIPLLKQGQNRSISLSQQQVSSLLANAFLCTFPRRNTMKRKSEYSTFPNINFSRLFTSTGPQVIEKVRCICHYFRRVCNSPPLGVITFSRRSLTEKDLPKWDECNAPLGITPLHVSSSGTIEDQGQGLLQVDFANKFLGGGVLGSGCVQEEIRFVICPELLVSKLFTEALKPCEALIMTGCEQFSNYTGYASTFTWAGNHIDETPMDESCRRQCNIAAIDALHFVQSSHQYREELIIRELNKAYAGFMHTLDTPAPGVASGNWGCGAFGGEATLKALIQLIVCTITKRPLVYFTFGNTELRDAIHDIHTFFIENNVTVKQLWSYLKAFHSHKLAPSDLYAFICQMHCDRQQDARVKASSSRMQRVITSTKGLLLETKKIFTTDINPRPNSFKKIKANVIQKVCEETLIVDVSDDEKESDDQDKANASSDLFSPESSPDGTCNGRKSGNSEPPTPSHESQASGSAAKTGSKFRQRSLLEMLDCDYNKSKDASAKRFKANDAIDNR</sequence>
<dbReference type="FunCoup" id="A0A7R8YYG5">
    <property type="interactions" value="2043"/>
</dbReference>
<dbReference type="PANTHER" id="PTHR12837:SF15">
    <property type="entry name" value="POLY(ADP-RIBOSE) GLYCOHYDROLASE"/>
    <property type="match status" value="1"/>
</dbReference>
<evidence type="ECO:0000256" key="3">
    <source>
        <dbReference type="ARBA" id="ARBA00022801"/>
    </source>
</evidence>
<feature type="binding site" evidence="5">
    <location>
        <position position="360"/>
    </location>
    <ligand>
        <name>substrate</name>
    </ligand>
</feature>
<dbReference type="AlphaFoldDB" id="A0A7R8YYG5"/>
<evidence type="ECO:0000256" key="1">
    <source>
        <dbReference type="ARBA" id="ARBA00009545"/>
    </source>
</evidence>
<dbReference type="PANTHER" id="PTHR12837">
    <property type="entry name" value="POLY ADP-RIBOSE GLYCOHYDROLASE"/>
    <property type="match status" value="1"/>
</dbReference>
<feature type="domain" description="PARG helical" evidence="8">
    <location>
        <begin position="142"/>
        <end position="260"/>
    </location>
</feature>
<dbReference type="EC" id="3.2.1.143" evidence="2"/>
<feature type="binding site" evidence="5">
    <location>
        <position position="319"/>
    </location>
    <ligand>
        <name>substrate</name>
    </ligand>
</feature>
<feature type="compositionally biased region" description="Polar residues" evidence="6">
    <location>
        <begin position="594"/>
        <end position="636"/>
    </location>
</feature>
<evidence type="ECO:0000256" key="4">
    <source>
        <dbReference type="PIRSR" id="PIRSR607724-1"/>
    </source>
</evidence>
<feature type="domain" description="PARG catalytic Macro" evidence="7">
    <location>
        <begin position="269"/>
        <end position="471"/>
    </location>
</feature>
<evidence type="ECO:0000313" key="10">
    <source>
        <dbReference type="Proteomes" id="UP000594454"/>
    </source>
</evidence>
<dbReference type="GO" id="GO:0004649">
    <property type="term" value="F:poly(ADP-ribose) glycohydrolase activity"/>
    <property type="evidence" value="ECO:0007669"/>
    <property type="project" value="UniProtKB-EC"/>
</dbReference>
<dbReference type="Pfam" id="PF20811">
    <property type="entry name" value="PARG_cat_N"/>
    <property type="match status" value="1"/>
</dbReference>
<dbReference type="GO" id="GO:1990966">
    <property type="term" value="P:ATP generation from poly-ADP-D-ribose"/>
    <property type="evidence" value="ECO:0007669"/>
    <property type="project" value="TreeGrafter"/>
</dbReference>
<dbReference type="GO" id="GO:0009225">
    <property type="term" value="P:nucleotide-sugar metabolic process"/>
    <property type="evidence" value="ECO:0007669"/>
    <property type="project" value="TreeGrafter"/>
</dbReference>
<feature type="region of interest" description="Disordered" evidence="6">
    <location>
        <begin position="582"/>
        <end position="640"/>
    </location>
</feature>
<dbReference type="Pfam" id="PF05028">
    <property type="entry name" value="PARG_cat_C"/>
    <property type="match status" value="1"/>
</dbReference>
<gene>
    <name evidence="9" type="ORF">HERILL_LOCUS12953</name>
</gene>
<keyword evidence="10" id="KW-1185">Reference proteome</keyword>
<dbReference type="OMA" id="WGMIERA"/>
<feature type="active site" evidence="4">
    <location>
        <position position="302"/>
    </location>
</feature>
<feature type="binding site" evidence="5">
    <location>
        <position position="305"/>
    </location>
    <ligand>
        <name>substrate</name>
    </ligand>
</feature>
<evidence type="ECO:0000256" key="2">
    <source>
        <dbReference type="ARBA" id="ARBA00012255"/>
    </source>
</evidence>
<dbReference type="GO" id="GO:0005975">
    <property type="term" value="P:carbohydrate metabolic process"/>
    <property type="evidence" value="ECO:0007669"/>
    <property type="project" value="InterPro"/>
</dbReference>
<dbReference type="GO" id="GO:0006282">
    <property type="term" value="P:regulation of DNA repair"/>
    <property type="evidence" value="ECO:0007669"/>
    <property type="project" value="InterPro"/>
</dbReference>
<dbReference type="GO" id="GO:0005737">
    <property type="term" value="C:cytoplasm"/>
    <property type="evidence" value="ECO:0007669"/>
    <property type="project" value="TreeGrafter"/>
</dbReference>
<evidence type="ECO:0000313" key="9">
    <source>
        <dbReference type="EMBL" id="CAD7090474.1"/>
    </source>
</evidence>